<dbReference type="WBParaSite" id="MBELARI_LOCUS13866.1">
    <property type="protein sequence ID" value="MBELARI_LOCUS13866.1"/>
    <property type="gene ID" value="MBELARI_LOCUS13866"/>
</dbReference>
<keyword evidence="3" id="KW-0812">Transmembrane</keyword>
<protein>
    <submittedName>
        <fullName evidence="5 6">Uncharacterized protein</fullName>
    </submittedName>
</protein>
<keyword evidence="3" id="KW-1133">Transmembrane helix</keyword>
<evidence type="ECO:0000256" key="1">
    <source>
        <dbReference type="SAM" id="Coils"/>
    </source>
</evidence>
<feature type="transmembrane region" description="Helical" evidence="3">
    <location>
        <begin position="286"/>
        <end position="304"/>
    </location>
</feature>
<evidence type="ECO:0000313" key="5">
    <source>
        <dbReference type="WBParaSite" id="MBELARI_LOCUS13866.1"/>
    </source>
</evidence>
<feature type="region of interest" description="Disordered" evidence="2">
    <location>
        <begin position="103"/>
        <end position="129"/>
    </location>
</feature>
<dbReference type="Proteomes" id="UP000887575">
    <property type="component" value="Unassembled WGS sequence"/>
</dbReference>
<keyword evidence="4" id="KW-1185">Reference proteome</keyword>
<evidence type="ECO:0000256" key="3">
    <source>
        <dbReference type="SAM" id="Phobius"/>
    </source>
</evidence>
<evidence type="ECO:0000256" key="2">
    <source>
        <dbReference type="SAM" id="MobiDB-lite"/>
    </source>
</evidence>
<evidence type="ECO:0000313" key="6">
    <source>
        <dbReference type="WBParaSite" id="MBELARI_LOCUS2421.1"/>
    </source>
</evidence>
<accession>A0AAF3F690</accession>
<proteinExistence type="predicted"/>
<keyword evidence="3" id="KW-0472">Membrane</keyword>
<organism evidence="4 6">
    <name type="scientific">Mesorhabditis belari</name>
    <dbReference type="NCBI Taxonomy" id="2138241"/>
    <lineage>
        <taxon>Eukaryota</taxon>
        <taxon>Metazoa</taxon>
        <taxon>Ecdysozoa</taxon>
        <taxon>Nematoda</taxon>
        <taxon>Chromadorea</taxon>
        <taxon>Rhabditida</taxon>
        <taxon>Rhabditina</taxon>
        <taxon>Rhabditomorpha</taxon>
        <taxon>Rhabditoidea</taxon>
        <taxon>Rhabditidae</taxon>
        <taxon>Mesorhabditinae</taxon>
        <taxon>Mesorhabditis</taxon>
    </lineage>
</organism>
<feature type="compositionally biased region" description="Basic and acidic residues" evidence="2">
    <location>
        <begin position="103"/>
        <end position="120"/>
    </location>
</feature>
<reference evidence="5 6" key="1">
    <citation type="submission" date="2024-02" db="UniProtKB">
        <authorList>
            <consortium name="WormBaseParasite"/>
        </authorList>
    </citation>
    <scope>IDENTIFICATION</scope>
</reference>
<name>A0AAF3F690_9BILA</name>
<keyword evidence="1" id="KW-0175">Coiled coil</keyword>
<feature type="coiled-coil region" evidence="1">
    <location>
        <begin position="141"/>
        <end position="196"/>
    </location>
</feature>
<dbReference type="WBParaSite" id="MBELARI_LOCUS2421.1">
    <property type="protein sequence ID" value="MBELARI_LOCUS2421.1"/>
    <property type="gene ID" value="MBELARI_LOCUS2421"/>
</dbReference>
<evidence type="ECO:0000313" key="4">
    <source>
        <dbReference type="Proteomes" id="UP000887575"/>
    </source>
</evidence>
<dbReference type="AlphaFoldDB" id="A0AAF3F690"/>
<sequence>MADESILEVGIEDLGDTTNTLETITRLEEDRNQLKHENKALKERNKHLSECLEESENKLDKATKAFEAEYERLRESDRLRLDNRKKEEEIQRLSENLQKLQHSNDELKKKNRTHEMREMETASSPAEFGSIRGHEGCCLRVEELEEQLDSVDEQLTRYRTEAEEYKVQFENTSVLFNESRKKIKDLEQEKEELETRSQTVYPESLYSEMSLSGSIHASPTRSPVQTSPTLPTGMGALELDEHVQQISLSAELEDAEGPDVSVLSVLPPESHPLSRATFNHRSKGRIAIQILVIVMLLLFVLYCLHLHPLQMIIDATNMNELYDRTQYI</sequence>